<feature type="binding site" evidence="10">
    <location>
        <position position="14"/>
    </location>
    <ligand>
        <name>Zn(2+)</name>
        <dbReference type="ChEBI" id="CHEBI:29105"/>
    </ligand>
</feature>
<comment type="caution">
    <text evidence="11">The sequence shown here is derived from an EMBL/GenBank/DDBJ whole genome shotgun (WGS) entry which is preliminary data.</text>
</comment>
<gene>
    <name evidence="11" type="primary">queD</name>
    <name evidence="11" type="ORF">NCTC13063_00989</name>
</gene>
<dbReference type="EMBL" id="UGTJ01000001">
    <property type="protein sequence ID" value="SUB79719.1"/>
    <property type="molecule type" value="Genomic_DNA"/>
</dbReference>
<reference evidence="11 12" key="1">
    <citation type="submission" date="2018-06" db="EMBL/GenBank/DDBJ databases">
        <authorList>
            <consortium name="Pathogen Informatics"/>
            <person name="Doyle S."/>
        </authorList>
    </citation>
    <scope>NUCLEOTIDE SEQUENCE [LARGE SCALE GENOMIC DNA]</scope>
    <source>
        <strain evidence="11 12">NCTC13063</strain>
    </source>
</reference>
<accession>A0AAQ1UII8</accession>
<keyword evidence="8" id="KW-0671">Queuosine biosynthesis</keyword>
<evidence type="ECO:0000256" key="6">
    <source>
        <dbReference type="ARBA" id="ARBA00023239"/>
    </source>
</evidence>
<comment type="pathway">
    <text evidence="1 8">Purine metabolism; 7-cyano-7-deazaguanine biosynthesis.</text>
</comment>
<comment type="similarity">
    <text evidence="2 8">Belongs to the PTPS family. QueD subfamily.</text>
</comment>
<dbReference type="PANTHER" id="PTHR12589">
    <property type="entry name" value="PYRUVOYL TETRAHYDROBIOPTERIN SYNTHASE"/>
    <property type="match status" value="1"/>
</dbReference>
<evidence type="ECO:0000256" key="3">
    <source>
        <dbReference type="ARBA" id="ARBA00018141"/>
    </source>
</evidence>
<dbReference type="RefSeq" id="WP_115153430.1">
    <property type="nucleotide sequence ID" value="NZ_UGTJ01000001.1"/>
</dbReference>
<comment type="catalytic activity">
    <reaction evidence="7 8">
        <text>7,8-dihydroneopterin 3'-triphosphate + H2O = 6-carboxy-5,6,7,8-tetrahydropterin + triphosphate + acetaldehyde + 2 H(+)</text>
        <dbReference type="Rhea" id="RHEA:27966"/>
        <dbReference type="ChEBI" id="CHEBI:15343"/>
        <dbReference type="ChEBI" id="CHEBI:15377"/>
        <dbReference type="ChEBI" id="CHEBI:15378"/>
        <dbReference type="ChEBI" id="CHEBI:18036"/>
        <dbReference type="ChEBI" id="CHEBI:58462"/>
        <dbReference type="ChEBI" id="CHEBI:61032"/>
        <dbReference type="EC" id="4.1.2.50"/>
    </reaction>
</comment>
<evidence type="ECO:0000313" key="12">
    <source>
        <dbReference type="Proteomes" id="UP000255283"/>
    </source>
</evidence>
<feature type="active site" description="Charge relay system" evidence="9">
    <location>
        <position position="99"/>
    </location>
</feature>
<evidence type="ECO:0000313" key="11">
    <source>
        <dbReference type="EMBL" id="SUB79719.1"/>
    </source>
</evidence>
<dbReference type="Proteomes" id="UP000255283">
    <property type="component" value="Unassembled WGS sequence"/>
</dbReference>
<evidence type="ECO:0000256" key="7">
    <source>
        <dbReference type="ARBA" id="ARBA00048807"/>
    </source>
</evidence>
<evidence type="ECO:0000256" key="2">
    <source>
        <dbReference type="ARBA" id="ARBA00008900"/>
    </source>
</evidence>
<dbReference type="AlphaFoldDB" id="A0AAQ1UII8"/>
<feature type="binding site" evidence="10">
    <location>
        <position position="28"/>
    </location>
    <ligand>
        <name>Zn(2+)</name>
        <dbReference type="ChEBI" id="CHEBI:29105"/>
    </ligand>
</feature>
<feature type="active site" description="Charge relay system" evidence="9">
    <location>
        <position position="65"/>
    </location>
</feature>
<dbReference type="PIRSF" id="PIRSF006113">
    <property type="entry name" value="PTP_synth"/>
    <property type="match status" value="1"/>
</dbReference>
<organism evidence="11 12">
    <name type="scientific">Segatella buccae</name>
    <dbReference type="NCBI Taxonomy" id="28126"/>
    <lineage>
        <taxon>Bacteria</taxon>
        <taxon>Pseudomonadati</taxon>
        <taxon>Bacteroidota</taxon>
        <taxon>Bacteroidia</taxon>
        <taxon>Bacteroidales</taxon>
        <taxon>Prevotellaceae</taxon>
        <taxon>Segatella</taxon>
    </lineage>
</organism>
<feature type="binding site" evidence="10">
    <location>
        <position position="30"/>
    </location>
    <ligand>
        <name>Zn(2+)</name>
        <dbReference type="ChEBI" id="CHEBI:29105"/>
    </ligand>
</feature>
<protein>
    <recommendedName>
        <fullName evidence="3 8">6-carboxy-5,6,7,8-tetrahydropterin synthase</fullName>
        <ecNumber evidence="8">4.-.-.-</ecNumber>
    </recommendedName>
</protein>
<keyword evidence="5 8" id="KW-0862">Zinc</keyword>
<dbReference type="Pfam" id="PF01242">
    <property type="entry name" value="PTPS"/>
    <property type="match status" value="1"/>
</dbReference>
<keyword evidence="4 8" id="KW-0479">Metal-binding</keyword>
<evidence type="ECO:0000256" key="8">
    <source>
        <dbReference type="PIRNR" id="PIRNR006113"/>
    </source>
</evidence>
<dbReference type="InterPro" id="IPR007115">
    <property type="entry name" value="6-PTP_synth/QueD"/>
</dbReference>
<evidence type="ECO:0000256" key="4">
    <source>
        <dbReference type="ARBA" id="ARBA00022723"/>
    </source>
</evidence>
<proteinExistence type="inferred from homology"/>
<evidence type="ECO:0000256" key="1">
    <source>
        <dbReference type="ARBA" id="ARBA00005061"/>
    </source>
</evidence>
<dbReference type="GO" id="GO:0046872">
    <property type="term" value="F:metal ion binding"/>
    <property type="evidence" value="ECO:0007669"/>
    <property type="project" value="UniProtKB-KW"/>
</dbReference>
<evidence type="ECO:0000256" key="5">
    <source>
        <dbReference type="ARBA" id="ARBA00022833"/>
    </source>
</evidence>
<dbReference type="EC" id="4.-.-.-" evidence="8"/>
<evidence type="ECO:0000256" key="9">
    <source>
        <dbReference type="PIRSR" id="PIRSR006113-1"/>
    </source>
</evidence>
<feature type="active site" description="Proton acceptor" evidence="9">
    <location>
        <position position="24"/>
    </location>
</feature>
<dbReference type="InterPro" id="IPR038418">
    <property type="entry name" value="6-PTP_synth/QueD_sf"/>
</dbReference>
<comment type="cofactor">
    <cofactor evidence="8 10">
        <name>Zn(2+)</name>
        <dbReference type="ChEBI" id="CHEBI:29105"/>
    </cofactor>
    <text evidence="8 10">Binds 1 zinc ion per subunit.</text>
</comment>
<name>A0AAQ1UII8_9BACT</name>
<dbReference type="PANTHER" id="PTHR12589:SF7">
    <property type="entry name" value="6-PYRUVOYL TETRAHYDROBIOPTERIN SYNTHASE"/>
    <property type="match status" value="1"/>
</dbReference>
<dbReference type="SUPFAM" id="SSF55620">
    <property type="entry name" value="Tetrahydrobiopterin biosynthesis enzymes-like"/>
    <property type="match status" value="1"/>
</dbReference>
<keyword evidence="6 8" id="KW-0456">Lyase</keyword>
<dbReference type="Gene3D" id="3.30.479.10">
    <property type="entry name" value="6-pyruvoyl tetrahydropterin synthase/QueD"/>
    <property type="match status" value="1"/>
</dbReference>
<evidence type="ECO:0000256" key="10">
    <source>
        <dbReference type="PIRSR" id="PIRSR006113-2"/>
    </source>
</evidence>
<sequence>MFYVQKTLEISASHHLSLSYESKCTRIHGHNWKITVFCKTRELNADGMVVDFTLIKQKIKEPLDHADLNEVLPFNPTAENIARWVTEQIPLCYKAVVQESEGNIAIYEKDE</sequence>
<dbReference type="GO" id="GO:0070497">
    <property type="term" value="F:6-carboxytetrahydropterin synthase activity"/>
    <property type="evidence" value="ECO:0007669"/>
    <property type="project" value="UniProtKB-EC"/>
</dbReference>
<dbReference type="GO" id="GO:0008616">
    <property type="term" value="P:tRNA queuosine(34) biosynthetic process"/>
    <property type="evidence" value="ECO:0007669"/>
    <property type="project" value="UniProtKB-KW"/>
</dbReference>